<dbReference type="AlphaFoldDB" id="A0A644YN81"/>
<reference evidence="2" key="1">
    <citation type="submission" date="2019-08" db="EMBL/GenBank/DDBJ databases">
        <authorList>
            <person name="Kucharzyk K."/>
            <person name="Murdoch R.W."/>
            <person name="Higgins S."/>
            <person name="Loffler F."/>
        </authorList>
    </citation>
    <scope>NUCLEOTIDE SEQUENCE</scope>
</reference>
<dbReference type="CDD" id="cd14797">
    <property type="entry name" value="DUF302"/>
    <property type="match status" value="1"/>
</dbReference>
<name>A0A644YN81_9ZZZZ</name>
<comment type="caution">
    <text evidence="2">The sequence shown here is derived from an EMBL/GenBank/DDBJ whole genome shotgun (WGS) entry which is preliminary data.</text>
</comment>
<accession>A0A644YN81</accession>
<organism evidence="2">
    <name type="scientific">bioreactor metagenome</name>
    <dbReference type="NCBI Taxonomy" id="1076179"/>
    <lineage>
        <taxon>unclassified sequences</taxon>
        <taxon>metagenomes</taxon>
        <taxon>ecological metagenomes</taxon>
    </lineage>
</organism>
<dbReference type="Pfam" id="PF03625">
    <property type="entry name" value="DUF302"/>
    <property type="match status" value="1"/>
</dbReference>
<gene>
    <name evidence="2" type="ORF">SDC9_75988</name>
</gene>
<dbReference type="SUPFAM" id="SSF103247">
    <property type="entry name" value="TT1751-like"/>
    <property type="match status" value="1"/>
</dbReference>
<dbReference type="InterPro" id="IPR035923">
    <property type="entry name" value="TT1751-like_sf"/>
</dbReference>
<feature type="domain" description="DUF302" evidence="1">
    <location>
        <begin position="35"/>
        <end position="98"/>
    </location>
</feature>
<evidence type="ECO:0000259" key="1">
    <source>
        <dbReference type="Pfam" id="PF03625"/>
    </source>
</evidence>
<evidence type="ECO:0000313" key="2">
    <source>
        <dbReference type="EMBL" id="MPM29448.1"/>
    </source>
</evidence>
<proteinExistence type="predicted"/>
<dbReference type="InterPro" id="IPR005180">
    <property type="entry name" value="DUF302"/>
</dbReference>
<protein>
    <recommendedName>
        <fullName evidence="1">DUF302 domain-containing protein</fullName>
    </recommendedName>
</protein>
<dbReference type="Gene3D" id="3.30.310.70">
    <property type="entry name" value="TT1751-like domain"/>
    <property type="match status" value="1"/>
</dbReference>
<dbReference type="EMBL" id="VSSQ01005513">
    <property type="protein sequence ID" value="MPM29448.1"/>
    <property type="molecule type" value="Genomic_DNA"/>
</dbReference>
<dbReference type="PANTHER" id="PTHR38342:SF1">
    <property type="entry name" value="SLR5037 PROTEIN"/>
    <property type="match status" value="1"/>
</dbReference>
<dbReference type="PANTHER" id="PTHR38342">
    <property type="entry name" value="SLR5037 PROTEIN"/>
    <property type="match status" value="1"/>
</dbReference>
<sequence>MKMLLENESKFGFDQTIELIQQKVLSSGWRVSHVHDLKETLKKSDIDVLPVKVIEVCRPLYSSKLLTSDEYRIFSSLMPCRISVYEKSDGRVYISRMNAGEIAASAGGVVYEAMNGAFAEMEAILNDLLK</sequence>